<evidence type="ECO:0000256" key="3">
    <source>
        <dbReference type="ARBA" id="ARBA00022475"/>
    </source>
</evidence>
<evidence type="ECO:0000256" key="2">
    <source>
        <dbReference type="ARBA" id="ARBA00005262"/>
    </source>
</evidence>
<evidence type="ECO:0000313" key="9">
    <source>
        <dbReference type="Proteomes" id="UP001595748"/>
    </source>
</evidence>
<keyword evidence="9" id="KW-1185">Reference proteome</keyword>
<sequence>MPHVSTYTVFSETNPPHVRERVSPQALFRAFLGVALVGIGGGLPAHARRALIARGWMTEVEFAEVFTLAQLTPGPNAVNLAAMVGVRLSGRLGALLAVTGIMLPGLLTMLVASVVTLGLKGGLPRPLESALHGAACAAIGVLLTAAIPVVKVGTGIRFGLPVALITLLALGVLRLDLLPVLAVLVGTGLIIHRPRKTGETAHGES</sequence>
<evidence type="ECO:0000256" key="5">
    <source>
        <dbReference type="ARBA" id="ARBA00022989"/>
    </source>
</evidence>
<comment type="subcellular location">
    <subcellularLocation>
        <location evidence="1">Cell membrane</location>
        <topology evidence="1">Multi-pass membrane protein</topology>
    </subcellularLocation>
</comment>
<keyword evidence="6 7" id="KW-0472">Membrane</keyword>
<protein>
    <submittedName>
        <fullName evidence="8">Chromate transporter</fullName>
    </submittedName>
</protein>
<keyword evidence="3" id="KW-1003">Cell membrane</keyword>
<comment type="caution">
    <text evidence="8">The sequence shown here is derived from an EMBL/GenBank/DDBJ whole genome shotgun (WGS) entry which is preliminary data.</text>
</comment>
<proteinExistence type="inferred from homology"/>
<evidence type="ECO:0000256" key="6">
    <source>
        <dbReference type="ARBA" id="ARBA00023136"/>
    </source>
</evidence>
<dbReference type="EMBL" id="JBHRZF010000193">
    <property type="protein sequence ID" value="MFC3862403.1"/>
    <property type="molecule type" value="Genomic_DNA"/>
</dbReference>
<keyword evidence="5 7" id="KW-1133">Transmembrane helix</keyword>
<name>A0ABV8ADW2_9DEIO</name>
<feature type="transmembrane region" description="Helical" evidence="7">
    <location>
        <begin position="162"/>
        <end position="191"/>
    </location>
</feature>
<dbReference type="PANTHER" id="PTHR43663">
    <property type="entry name" value="CHROMATE TRANSPORT PROTEIN-RELATED"/>
    <property type="match status" value="1"/>
</dbReference>
<dbReference type="PANTHER" id="PTHR43663:SF1">
    <property type="entry name" value="CHROMATE TRANSPORTER"/>
    <property type="match status" value="1"/>
</dbReference>
<reference evidence="9" key="1">
    <citation type="journal article" date="2019" name="Int. J. Syst. Evol. Microbiol.">
        <title>The Global Catalogue of Microorganisms (GCM) 10K type strain sequencing project: providing services to taxonomists for standard genome sequencing and annotation.</title>
        <authorList>
            <consortium name="The Broad Institute Genomics Platform"/>
            <consortium name="The Broad Institute Genome Sequencing Center for Infectious Disease"/>
            <person name="Wu L."/>
            <person name="Ma J."/>
        </authorList>
    </citation>
    <scope>NUCLEOTIDE SEQUENCE [LARGE SCALE GENOMIC DNA]</scope>
    <source>
        <strain evidence="9">CCTCC AB 2013263</strain>
    </source>
</reference>
<feature type="transmembrane region" description="Helical" evidence="7">
    <location>
        <begin position="26"/>
        <end position="47"/>
    </location>
</feature>
<keyword evidence="4 7" id="KW-0812">Transmembrane</keyword>
<dbReference type="RefSeq" id="WP_380080248.1">
    <property type="nucleotide sequence ID" value="NZ_JBHRZF010000193.1"/>
</dbReference>
<dbReference type="InterPro" id="IPR003370">
    <property type="entry name" value="Chromate_transpt"/>
</dbReference>
<dbReference type="Proteomes" id="UP001595748">
    <property type="component" value="Unassembled WGS sequence"/>
</dbReference>
<evidence type="ECO:0000256" key="1">
    <source>
        <dbReference type="ARBA" id="ARBA00004651"/>
    </source>
</evidence>
<comment type="similarity">
    <text evidence="2">Belongs to the chromate ion transporter (CHR) (TC 2.A.51) family.</text>
</comment>
<evidence type="ECO:0000256" key="7">
    <source>
        <dbReference type="SAM" id="Phobius"/>
    </source>
</evidence>
<organism evidence="8 9">
    <name type="scientific">Deinococcus antarcticus</name>
    <dbReference type="NCBI Taxonomy" id="1298767"/>
    <lineage>
        <taxon>Bacteria</taxon>
        <taxon>Thermotogati</taxon>
        <taxon>Deinococcota</taxon>
        <taxon>Deinococci</taxon>
        <taxon>Deinococcales</taxon>
        <taxon>Deinococcaceae</taxon>
        <taxon>Deinococcus</taxon>
    </lineage>
</organism>
<evidence type="ECO:0000256" key="4">
    <source>
        <dbReference type="ARBA" id="ARBA00022692"/>
    </source>
</evidence>
<accession>A0ABV8ADW2</accession>
<evidence type="ECO:0000313" key="8">
    <source>
        <dbReference type="EMBL" id="MFC3862403.1"/>
    </source>
</evidence>
<dbReference type="Pfam" id="PF02417">
    <property type="entry name" value="Chromate_transp"/>
    <property type="match status" value="1"/>
</dbReference>
<gene>
    <name evidence="8" type="ORF">ACFOPQ_16695</name>
</gene>
<feature type="transmembrane region" description="Helical" evidence="7">
    <location>
        <begin position="130"/>
        <end position="150"/>
    </location>
</feature>
<feature type="transmembrane region" description="Helical" evidence="7">
    <location>
        <begin position="92"/>
        <end position="118"/>
    </location>
</feature>
<dbReference type="InterPro" id="IPR052518">
    <property type="entry name" value="CHR_Transporter"/>
</dbReference>